<evidence type="ECO:0000313" key="6">
    <source>
        <dbReference type="Proteomes" id="UP000266258"/>
    </source>
</evidence>
<dbReference type="InterPro" id="IPR052174">
    <property type="entry name" value="Flavoredoxin"/>
</dbReference>
<name>A0A3A1Y617_9GAMM</name>
<evidence type="ECO:0000313" key="5">
    <source>
        <dbReference type="EMBL" id="RIY32638.1"/>
    </source>
</evidence>
<comment type="cofactor">
    <cofactor evidence="1">
        <name>FMN</name>
        <dbReference type="ChEBI" id="CHEBI:58210"/>
    </cofactor>
</comment>
<dbReference type="InterPro" id="IPR012349">
    <property type="entry name" value="Split_barrel_FMN-bd"/>
</dbReference>
<dbReference type="GO" id="GO:0016646">
    <property type="term" value="F:oxidoreductase activity, acting on the CH-NH group of donors, NAD or NADP as acceptor"/>
    <property type="evidence" value="ECO:0007669"/>
    <property type="project" value="UniProtKB-ARBA"/>
</dbReference>
<keyword evidence="2" id="KW-0285">Flavoprotein</keyword>
<dbReference type="PANTHER" id="PTHR43567:SF1">
    <property type="entry name" value="FLAVOREDOXIN"/>
    <property type="match status" value="1"/>
</dbReference>
<dbReference type="Gene3D" id="2.30.110.10">
    <property type="entry name" value="Electron Transport, Fmn-binding Protein, Chain A"/>
    <property type="match status" value="1"/>
</dbReference>
<dbReference type="SMART" id="SM00903">
    <property type="entry name" value="Flavin_Reduct"/>
    <property type="match status" value="1"/>
</dbReference>
<gene>
    <name evidence="5" type="ORF">CJP74_03915</name>
</gene>
<reference evidence="5 6" key="1">
    <citation type="submission" date="2017-08" db="EMBL/GenBank/DDBJ databases">
        <title>Reclassification of Bisgaard taxon 37 and 44.</title>
        <authorList>
            <person name="Christensen H."/>
        </authorList>
    </citation>
    <scope>NUCLEOTIDE SEQUENCE [LARGE SCALE GENOMIC DNA]</scope>
    <source>
        <strain evidence="5 6">B96_4</strain>
    </source>
</reference>
<dbReference type="AlphaFoldDB" id="A0A3A1Y617"/>
<evidence type="ECO:0000256" key="3">
    <source>
        <dbReference type="ARBA" id="ARBA00038054"/>
    </source>
</evidence>
<organism evidence="5 6">
    <name type="scientific">Psittacicella melopsittaci</name>
    <dbReference type="NCBI Taxonomy" id="2028576"/>
    <lineage>
        <taxon>Bacteria</taxon>
        <taxon>Pseudomonadati</taxon>
        <taxon>Pseudomonadota</taxon>
        <taxon>Gammaproteobacteria</taxon>
        <taxon>Pasteurellales</taxon>
        <taxon>Psittacicellaceae</taxon>
        <taxon>Psittacicella</taxon>
    </lineage>
</organism>
<dbReference type="OrthoDB" id="9792436at2"/>
<comment type="similarity">
    <text evidence="3">Belongs to the flavoredoxin family.</text>
</comment>
<sequence length="202" mass="22428">MSIKSVPLEKAYRLLNHGPVTLVSAQYIDDRNVMAAAWACMLDFDKVSLVLDSHSYTRKLIEKSGYFVLQVPTAQQASKVLALGSMSKNEVADKLEKSRVEFVEIPGGKDMPYVSNAAAWLLCEVIPEEAMQSKYDLFLGKIIGAWADDKVFRAGHWELEGASDALRPLHYTAGGQFYLTGKSLVVKNDVSKLTQLTPKEQE</sequence>
<accession>A0A3A1Y617</accession>
<evidence type="ECO:0000256" key="2">
    <source>
        <dbReference type="ARBA" id="ARBA00022630"/>
    </source>
</evidence>
<dbReference type="RefSeq" id="WP_119496960.1">
    <property type="nucleotide sequence ID" value="NZ_NRJH01000031.1"/>
</dbReference>
<dbReference type="Proteomes" id="UP000266258">
    <property type="component" value="Unassembled WGS sequence"/>
</dbReference>
<protein>
    <submittedName>
        <fullName evidence="5">Flavin reductase</fullName>
    </submittedName>
</protein>
<proteinExistence type="inferred from homology"/>
<feature type="domain" description="Flavin reductase like" evidence="4">
    <location>
        <begin position="13"/>
        <end position="157"/>
    </location>
</feature>
<dbReference type="EMBL" id="NRJH01000031">
    <property type="protein sequence ID" value="RIY32638.1"/>
    <property type="molecule type" value="Genomic_DNA"/>
</dbReference>
<dbReference type="PANTHER" id="PTHR43567">
    <property type="entry name" value="FLAVOREDOXIN-RELATED-RELATED"/>
    <property type="match status" value="1"/>
</dbReference>
<keyword evidence="6" id="KW-1185">Reference proteome</keyword>
<evidence type="ECO:0000256" key="1">
    <source>
        <dbReference type="ARBA" id="ARBA00001917"/>
    </source>
</evidence>
<dbReference type="GO" id="GO:0010181">
    <property type="term" value="F:FMN binding"/>
    <property type="evidence" value="ECO:0007669"/>
    <property type="project" value="InterPro"/>
</dbReference>
<dbReference type="SUPFAM" id="SSF50475">
    <property type="entry name" value="FMN-binding split barrel"/>
    <property type="match status" value="1"/>
</dbReference>
<evidence type="ECO:0000259" key="4">
    <source>
        <dbReference type="SMART" id="SM00903"/>
    </source>
</evidence>
<comment type="caution">
    <text evidence="5">The sequence shown here is derived from an EMBL/GenBank/DDBJ whole genome shotgun (WGS) entry which is preliminary data.</text>
</comment>
<dbReference type="Pfam" id="PF01613">
    <property type="entry name" value="Flavin_Reduct"/>
    <property type="match status" value="1"/>
</dbReference>
<dbReference type="InterPro" id="IPR002563">
    <property type="entry name" value="Flavin_Rdtase-like_dom"/>
</dbReference>